<sequence>MTNITRLLFWPGIYPWKYNPICLAISIHAFMKRMAVPRTGGSAVLICLGKPATNHKTCRDDEHFRSPCR</sequence>
<dbReference type="AlphaFoldDB" id="B3PRZ7"/>
<organism evidence="1 2">
    <name type="scientific">Rhizobium etli (strain CIAT 652)</name>
    <dbReference type="NCBI Taxonomy" id="491916"/>
    <lineage>
        <taxon>Bacteria</taxon>
        <taxon>Pseudomonadati</taxon>
        <taxon>Pseudomonadota</taxon>
        <taxon>Alphaproteobacteria</taxon>
        <taxon>Hyphomicrobiales</taxon>
        <taxon>Rhizobiaceae</taxon>
        <taxon>Rhizobium/Agrobacterium group</taxon>
        <taxon>Rhizobium</taxon>
    </lineage>
</organism>
<reference evidence="1 2" key="1">
    <citation type="submission" date="2008-04" db="EMBL/GenBank/DDBJ databases">
        <title>Genome diversity and DNA divergence of Rhizobium etli.</title>
        <authorList>
            <person name="Gonzalez V."/>
            <person name="Acosta J.L."/>
            <person name="Santamaria R.I."/>
            <person name="Bustos P."/>
            <person name="Hernandez-Gonzalez I.L."/>
            <person name="Fernandez J.L."/>
            <person name="Diaz R."/>
            <person name="Flores M."/>
            <person name="Mora J."/>
            <person name="Palacios R."/>
            <person name="Davila G."/>
        </authorList>
    </citation>
    <scope>NUCLEOTIDE SEQUENCE [LARGE SCALE GENOMIC DNA]</scope>
    <source>
        <strain evidence="1 2">CIAT 652</strain>
    </source>
</reference>
<name>B3PRZ7_RHIE6</name>
<accession>B3PRZ7</accession>
<proteinExistence type="predicted"/>
<dbReference type="HOGENOM" id="CLU_2773004_0_0_5"/>
<gene>
    <name evidence="1" type="ordered locus">RHECIAT_CH0004360</name>
</gene>
<dbReference type="Proteomes" id="UP000008817">
    <property type="component" value="Chromosome"/>
</dbReference>
<evidence type="ECO:0000313" key="2">
    <source>
        <dbReference type="Proteomes" id="UP000008817"/>
    </source>
</evidence>
<dbReference type="KEGG" id="rec:RHECIAT_CH0004360"/>
<dbReference type="EMBL" id="CP001074">
    <property type="protein sequence ID" value="ACE93287.1"/>
    <property type="molecule type" value="Genomic_DNA"/>
</dbReference>
<evidence type="ECO:0000313" key="1">
    <source>
        <dbReference type="EMBL" id="ACE93287.1"/>
    </source>
</evidence>
<protein>
    <submittedName>
        <fullName evidence="1">Uncharacterized protein</fullName>
    </submittedName>
</protein>